<sequence length="67" mass="7419">MGERDAEAVDLAFLVGGQPHTTVIWTTARDRFGKGKAGQQNKYGSNKELIDQTNSPICRSGWNIRAR</sequence>
<reference evidence="1" key="2">
    <citation type="submission" date="2020-09" db="EMBL/GenBank/DDBJ databases">
        <authorList>
            <person name="Sun Q."/>
            <person name="Zhou Y."/>
        </authorList>
    </citation>
    <scope>NUCLEOTIDE SEQUENCE</scope>
    <source>
        <strain evidence="1">CGMCC 1.15880</strain>
    </source>
</reference>
<comment type="caution">
    <text evidence="1">The sequence shown here is derived from an EMBL/GenBank/DDBJ whole genome shotgun (WGS) entry which is preliminary data.</text>
</comment>
<gene>
    <name evidence="1" type="ORF">GCM10011498_37700</name>
</gene>
<dbReference type="EMBL" id="BMKA01000010">
    <property type="protein sequence ID" value="GGA32943.1"/>
    <property type="molecule type" value="Genomic_DNA"/>
</dbReference>
<protein>
    <submittedName>
        <fullName evidence="1">Uncharacterized protein</fullName>
    </submittedName>
</protein>
<accession>A0A916R493</accession>
<name>A0A916R493_9RHOB</name>
<evidence type="ECO:0000313" key="1">
    <source>
        <dbReference type="EMBL" id="GGA32943.1"/>
    </source>
</evidence>
<evidence type="ECO:0000313" key="2">
    <source>
        <dbReference type="Proteomes" id="UP000628017"/>
    </source>
</evidence>
<keyword evidence="2" id="KW-1185">Reference proteome</keyword>
<organism evidence="1 2">
    <name type="scientific">Neptunicoccus cionae</name>
    <dbReference type="NCBI Taxonomy" id="2035344"/>
    <lineage>
        <taxon>Bacteria</taxon>
        <taxon>Pseudomonadati</taxon>
        <taxon>Pseudomonadota</taxon>
        <taxon>Alphaproteobacteria</taxon>
        <taxon>Rhodobacterales</taxon>
        <taxon>Paracoccaceae</taxon>
        <taxon>Neptunicoccus</taxon>
    </lineage>
</organism>
<proteinExistence type="predicted"/>
<dbReference type="Proteomes" id="UP000628017">
    <property type="component" value="Unassembled WGS sequence"/>
</dbReference>
<dbReference type="AlphaFoldDB" id="A0A916R493"/>
<reference evidence="1" key="1">
    <citation type="journal article" date="2014" name="Int. J. Syst. Evol. Microbiol.">
        <title>Complete genome sequence of Corynebacterium casei LMG S-19264T (=DSM 44701T), isolated from a smear-ripened cheese.</title>
        <authorList>
            <consortium name="US DOE Joint Genome Institute (JGI-PGF)"/>
            <person name="Walter F."/>
            <person name="Albersmeier A."/>
            <person name="Kalinowski J."/>
            <person name="Ruckert C."/>
        </authorList>
    </citation>
    <scope>NUCLEOTIDE SEQUENCE</scope>
    <source>
        <strain evidence="1">CGMCC 1.15880</strain>
    </source>
</reference>